<feature type="chain" id="PRO_5011794958" description="Secreted protein" evidence="2">
    <location>
        <begin position="27"/>
        <end position="300"/>
    </location>
</feature>
<dbReference type="STRING" id="673521.SAMN05660991_00048"/>
<dbReference type="AlphaFoldDB" id="A0A1H8PAN3"/>
<feature type="compositionally biased region" description="Low complexity" evidence="1">
    <location>
        <begin position="53"/>
        <end position="62"/>
    </location>
</feature>
<reference evidence="4" key="1">
    <citation type="submission" date="2016-10" db="EMBL/GenBank/DDBJ databases">
        <authorList>
            <person name="Varghese N."/>
            <person name="Submissions S."/>
        </authorList>
    </citation>
    <scope>NUCLEOTIDE SEQUENCE [LARGE SCALE GENOMIC DNA]</scope>
    <source>
        <strain evidence="4">DSM 45413</strain>
    </source>
</reference>
<keyword evidence="4" id="KW-1185">Reference proteome</keyword>
<evidence type="ECO:0000256" key="2">
    <source>
        <dbReference type="SAM" id="SignalP"/>
    </source>
</evidence>
<organism evidence="3 4">
    <name type="scientific">Trujillonella endophytica</name>
    <dbReference type="NCBI Taxonomy" id="673521"/>
    <lineage>
        <taxon>Bacteria</taxon>
        <taxon>Bacillati</taxon>
        <taxon>Actinomycetota</taxon>
        <taxon>Actinomycetes</taxon>
        <taxon>Geodermatophilales</taxon>
        <taxon>Geodermatophilaceae</taxon>
        <taxon>Trujillonella</taxon>
    </lineage>
</organism>
<gene>
    <name evidence="3" type="ORF">SAMN05660991_00048</name>
</gene>
<dbReference type="Proteomes" id="UP000198960">
    <property type="component" value="Unassembled WGS sequence"/>
</dbReference>
<feature type="region of interest" description="Disordered" evidence="1">
    <location>
        <begin position="33"/>
        <end position="62"/>
    </location>
</feature>
<dbReference type="EMBL" id="FOEE01000001">
    <property type="protein sequence ID" value="SEO38603.1"/>
    <property type="molecule type" value="Genomic_DNA"/>
</dbReference>
<proteinExistence type="predicted"/>
<keyword evidence="2" id="KW-0732">Signal</keyword>
<feature type="compositionally biased region" description="Basic and acidic residues" evidence="1">
    <location>
        <begin position="37"/>
        <end position="52"/>
    </location>
</feature>
<protein>
    <recommendedName>
        <fullName evidence="5">Secreted protein</fullName>
    </recommendedName>
</protein>
<sequence>MNTPAKVAAFALGLAAVFGASVGVGAAVGPVDAEPAPAEHADGGHVDEEHAATPDPETTTADPGVGGLAVSASGHTLDLVDDVLPAGRAVLAFRVLGPDGAPVTAFDVVHDEDLHLVAVRRDLSGYQHVHPEPSPDGTWSVPLDLSPGSWRVVADTTPTALGEALTLGADLSVPGEFVPQELPPPAAVAEVDGYTVVLTGSLTAGVESELTLSVSRDGVPVTDLQPYLGAYGHLVVLRAADLGYLHVHPVEAVPGAAPEPGPHVVFATTPPAAGTHRLFLDFRHGDVVRTAEFTVEVSRA</sequence>
<dbReference type="RefSeq" id="WP_091938951.1">
    <property type="nucleotide sequence ID" value="NZ_FOEE01000001.1"/>
</dbReference>
<evidence type="ECO:0000313" key="4">
    <source>
        <dbReference type="Proteomes" id="UP000198960"/>
    </source>
</evidence>
<evidence type="ECO:0000313" key="3">
    <source>
        <dbReference type="EMBL" id="SEO38603.1"/>
    </source>
</evidence>
<evidence type="ECO:0008006" key="5">
    <source>
        <dbReference type="Google" id="ProtNLM"/>
    </source>
</evidence>
<evidence type="ECO:0000256" key="1">
    <source>
        <dbReference type="SAM" id="MobiDB-lite"/>
    </source>
</evidence>
<feature type="signal peptide" evidence="2">
    <location>
        <begin position="1"/>
        <end position="26"/>
    </location>
</feature>
<dbReference type="OrthoDB" id="128043at2"/>
<name>A0A1H8PAN3_9ACTN</name>
<accession>A0A1H8PAN3</accession>